<evidence type="ECO:0000256" key="7">
    <source>
        <dbReference type="ARBA" id="ARBA00023239"/>
    </source>
</evidence>
<dbReference type="RefSeq" id="WP_091529248.1">
    <property type="nucleotide sequence ID" value="NZ_FOLT01000004.1"/>
</dbReference>
<evidence type="ECO:0000256" key="2">
    <source>
        <dbReference type="ARBA" id="ARBA00011152"/>
    </source>
</evidence>
<dbReference type="AlphaFoldDB" id="A0A1I1HE41"/>
<dbReference type="InterPro" id="IPR029062">
    <property type="entry name" value="Class_I_gatase-like"/>
</dbReference>
<dbReference type="NCBIfam" id="TIGR01855">
    <property type="entry name" value="IMP_synth_hisH"/>
    <property type="match status" value="1"/>
</dbReference>
<evidence type="ECO:0000256" key="10">
    <source>
        <dbReference type="HAMAP-Rule" id="MF_00278"/>
    </source>
</evidence>
<keyword evidence="4 10" id="KW-0378">Hydrolase</keyword>
<proteinExistence type="inferred from homology"/>
<dbReference type="UniPathway" id="UPA00031">
    <property type="reaction ID" value="UER00010"/>
</dbReference>
<evidence type="ECO:0000313" key="13">
    <source>
        <dbReference type="EMBL" id="SFC21882.1"/>
    </source>
</evidence>
<keyword evidence="13" id="KW-0808">Transferase</keyword>
<gene>
    <name evidence="10" type="primary">hisH</name>
    <name evidence="13" type="ORF">SAMN04488102_10423</name>
</gene>
<comment type="function">
    <text evidence="10">IGPS catalyzes the conversion of PRFAR and glutamine to IGP, AICAR and glutamate. The HisH subunit catalyzes the hydrolysis of glutamine to glutamate and ammonia as part of the synthesis of IGP and AICAR. The resulting ammonia molecule is channeled to the active site of HisF.</text>
</comment>
<comment type="subunit">
    <text evidence="2 10">Heterodimer of HisH and HisF.</text>
</comment>
<comment type="catalytic activity">
    <reaction evidence="8 10">
        <text>5-[(5-phospho-1-deoxy-D-ribulos-1-ylimino)methylamino]-1-(5-phospho-beta-D-ribosyl)imidazole-4-carboxamide + L-glutamine = D-erythro-1-(imidazol-4-yl)glycerol 3-phosphate + 5-amino-1-(5-phospho-beta-D-ribosyl)imidazole-4-carboxamide + L-glutamate + H(+)</text>
        <dbReference type="Rhea" id="RHEA:24793"/>
        <dbReference type="ChEBI" id="CHEBI:15378"/>
        <dbReference type="ChEBI" id="CHEBI:29985"/>
        <dbReference type="ChEBI" id="CHEBI:58278"/>
        <dbReference type="ChEBI" id="CHEBI:58359"/>
        <dbReference type="ChEBI" id="CHEBI:58475"/>
        <dbReference type="ChEBI" id="CHEBI:58525"/>
        <dbReference type="EC" id="4.3.2.10"/>
    </reaction>
</comment>
<dbReference type="GO" id="GO:0005737">
    <property type="term" value="C:cytoplasm"/>
    <property type="evidence" value="ECO:0007669"/>
    <property type="project" value="UniProtKB-SubCell"/>
</dbReference>
<name>A0A1I1HE41_9LACT</name>
<dbReference type="GO" id="GO:0016829">
    <property type="term" value="F:lyase activity"/>
    <property type="evidence" value="ECO:0007669"/>
    <property type="project" value="UniProtKB-KW"/>
</dbReference>
<dbReference type="PROSITE" id="PS51273">
    <property type="entry name" value="GATASE_TYPE_1"/>
    <property type="match status" value="1"/>
</dbReference>
<evidence type="ECO:0000256" key="6">
    <source>
        <dbReference type="ARBA" id="ARBA00023102"/>
    </source>
</evidence>
<dbReference type="PANTHER" id="PTHR42701">
    <property type="entry name" value="IMIDAZOLE GLYCEROL PHOSPHATE SYNTHASE SUBUNIT HISH"/>
    <property type="match status" value="1"/>
</dbReference>
<evidence type="ECO:0000313" key="14">
    <source>
        <dbReference type="Proteomes" id="UP000199612"/>
    </source>
</evidence>
<evidence type="ECO:0000256" key="5">
    <source>
        <dbReference type="ARBA" id="ARBA00022962"/>
    </source>
</evidence>
<dbReference type="EC" id="4.3.2.10" evidence="10"/>
<keyword evidence="14" id="KW-1185">Reference proteome</keyword>
<dbReference type="HAMAP" id="MF_00278">
    <property type="entry name" value="HisH"/>
    <property type="match status" value="1"/>
</dbReference>
<sequence>MIAIVDYGLGNIANLTNALHYLGYDPVLTHNVTKLKEADTIILPGVGHFNDAMNRLKELDLLPVLNELKKEKPFIGICLGMQLLFERSEEGDADGLGYLPGTVKKITGSLPVPHLGWNKLDSSLPSLQGDVYFIHSYKVHTGENVVATTTYGEPVVAIVQKDKLIGIQFHPEKSGDQGLLILDQALKGGFEL</sequence>
<evidence type="ECO:0000256" key="3">
    <source>
        <dbReference type="ARBA" id="ARBA00022605"/>
    </source>
</evidence>
<dbReference type="GO" id="GO:0000107">
    <property type="term" value="F:imidazoleglycerol-phosphate synthase activity"/>
    <property type="evidence" value="ECO:0007669"/>
    <property type="project" value="UniProtKB-UniRule"/>
</dbReference>
<dbReference type="SUPFAM" id="SSF52317">
    <property type="entry name" value="Class I glutamine amidotransferase-like"/>
    <property type="match status" value="1"/>
</dbReference>
<comment type="subcellular location">
    <subcellularLocation>
        <location evidence="10">Cytoplasm</location>
    </subcellularLocation>
</comment>
<dbReference type="InterPro" id="IPR017926">
    <property type="entry name" value="GATASE"/>
</dbReference>
<dbReference type="STRING" id="753702.SAMN04488102_10423"/>
<dbReference type="Proteomes" id="UP000199612">
    <property type="component" value="Unassembled WGS sequence"/>
</dbReference>
<protein>
    <recommendedName>
        <fullName evidence="10">Imidazole glycerol phosphate synthase subunit HisH</fullName>
        <ecNumber evidence="10">4.3.2.10</ecNumber>
    </recommendedName>
    <alternativeName>
        <fullName evidence="10">IGP synthase glutaminase subunit</fullName>
        <ecNumber evidence="10">3.5.1.2</ecNumber>
    </alternativeName>
    <alternativeName>
        <fullName evidence="10">IGP synthase subunit HisH</fullName>
    </alternativeName>
    <alternativeName>
        <fullName evidence="10">ImGP synthase subunit HisH</fullName>
        <shortName evidence="10">IGPS subunit HisH</shortName>
    </alternativeName>
</protein>
<feature type="active site" evidence="10 11">
    <location>
        <position position="170"/>
    </location>
</feature>
<dbReference type="Gene3D" id="3.40.50.880">
    <property type="match status" value="1"/>
</dbReference>
<dbReference type="OrthoDB" id="9807137at2"/>
<keyword evidence="10" id="KW-0963">Cytoplasm</keyword>
<evidence type="ECO:0000256" key="11">
    <source>
        <dbReference type="PIRSR" id="PIRSR000495-1"/>
    </source>
</evidence>
<dbReference type="PANTHER" id="PTHR42701:SF1">
    <property type="entry name" value="IMIDAZOLE GLYCEROL PHOSPHATE SYNTHASE SUBUNIT HISH"/>
    <property type="match status" value="1"/>
</dbReference>
<evidence type="ECO:0000256" key="8">
    <source>
        <dbReference type="ARBA" id="ARBA00047838"/>
    </source>
</evidence>
<feature type="domain" description="Glutamine amidotransferase" evidence="12">
    <location>
        <begin position="4"/>
        <end position="176"/>
    </location>
</feature>
<dbReference type="GO" id="GO:0004359">
    <property type="term" value="F:glutaminase activity"/>
    <property type="evidence" value="ECO:0007669"/>
    <property type="project" value="UniProtKB-EC"/>
</dbReference>
<dbReference type="EC" id="3.5.1.2" evidence="10"/>
<feature type="active site" description="Nucleophile" evidence="10 11">
    <location>
        <position position="78"/>
    </location>
</feature>
<dbReference type="PIRSF" id="PIRSF000495">
    <property type="entry name" value="Amidotransf_hisH"/>
    <property type="match status" value="1"/>
</dbReference>
<evidence type="ECO:0000259" key="12">
    <source>
        <dbReference type="Pfam" id="PF00117"/>
    </source>
</evidence>
<dbReference type="GO" id="GO:0000105">
    <property type="term" value="P:L-histidine biosynthetic process"/>
    <property type="evidence" value="ECO:0007669"/>
    <property type="project" value="UniProtKB-UniRule"/>
</dbReference>
<keyword evidence="5 10" id="KW-0315">Glutamine amidotransferase</keyword>
<dbReference type="EMBL" id="FOLT01000004">
    <property type="protein sequence ID" value="SFC21882.1"/>
    <property type="molecule type" value="Genomic_DNA"/>
</dbReference>
<evidence type="ECO:0000256" key="4">
    <source>
        <dbReference type="ARBA" id="ARBA00022801"/>
    </source>
</evidence>
<keyword evidence="7 10" id="KW-0456">Lyase</keyword>
<accession>A0A1I1HE41</accession>
<evidence type="ECO:0000256" key="9">
    <source>
        <dbReference type="ARBA" id="ARBA00049534"/>
    </source>
</evidence>
<evidence type="ECO:0000256" key="1">
    <source>
        <dbReference type="ARBA" id="ARBA00005091"/>
    </source>
</evidence>
<dbReference type="InterPro" id="IPR010139">
    <property type="entry name" value="Imidazole-glycPsynth_HisH"/>
</dbReference>
<dbReference type="Pfam" id="PF00117">
    <property type="entry name" value="GATase"/>
    <property type="match status" value="1"/>
</dbReference>
<dbReference type="CDD" id="cd01748">
    <property type="entry name" value="GATase1_IGP_Synthase"/>
    <property type="match status" value="1"/>
</dbReference>
<reference evidence="14" key="1">
    <citation type="submission" date="2016-10" db="EMBL/GenBank/DDBJ databases">
        <authorList>
            <person name="Varghese N."/>
            <person name="Submissions S."/>
        </authorList>
    </citation>
    <scope>NUCLEOTIDE SEQUENCE [LARGE SCALE GENOMIC DNA]</scope>
    <source>
        <strain evidence="14">DSM 23664</strain>
    </source>
</reference>
<organism evidence="13 14">
    <name type="scientific">Alkalibacterium subtropicum</name>
    <dbReference type="NCBI Taxonomy" id="753702"/>
    <lineage>
        <taxon>Bacteria</taxon>
        <taxon>Bacillati</taxon>
        <taxon>Bacillota</taxon>
        <taxon>Bacilli</taxon>
        <taxon>Lactobacillales</taxon>
        <taxon>Carnobacteriaceae</taxon>
        <taxon>Alkalibacterium</taxon>
    </lineage>
</organism>
<keyword evidence="6 10" id="KW-0368">Histidine biosynthesis</keyword>
<comment type="catalytic activity">
    <reaction evidence="9 10">
        <text>L-glutamine + H2O = L-glutamate + NH4(+)</text>
        <dbReference type="Rhea" id="RHEA:15889"/>
        <dbReference type="ChEBI" id="CHEBI:15377"/>
        <dbReference type="ChEBI" id="CHEBI:28938"/>
        <dbReference type="ChEBI" id="CHEBI:29985"/>
        <dbReference type="ChEBI" id="CHEBI:58359"/>
        <dbReference type="EC" id="3.5.1.2"/>
    </reaction>
</comment>
<comment type="pathway">
    <text evidence="1 10">Amino-acid biosynthesis; L-histidine biosynthesis; L-histidine from 5-phospho-alpha-D-ribose 1-diphosphate: step 5/9.</text>
</comment>
<feature type="active site" evidence="10 11">
    <location>
        <position position="172"/>
    </location>
</feature>
<keyword evidence="3 10" id="KW-0028">Amino-acid biosynthesis</keyword>